<gene>
    <name evidence="15" type="primary">recB</name>
    <name evidence="19" type="ORF">ACFP57_02525</name>
</gene>
<feature type="region of interest" description="Nuclease activity, interacts with RecD and RecA" evidence="15">
    <location>
        <begin position="807"/>
        <end position="1134"/>
    </location>
</feature>
<keyword evidence="20" id="KW-1185">Reference proteome</keyword>
<feature type="binding site" evidence="15">
    <location>
        <position position="1028"/>
    </location>
    <ligand>
        <name>Mg(2+)</name>
        <dbReference type="ChEBI" id="CHEBI:18420"/>
    </ligand>
</feature>
<dbReference type="Pfam" id="PF12705">
    <property type="entry name" value="PDDEXK_1"/>
    <property type="match status" value="1"/>
</dbReference>
<evidence type="ECO:0000313" key="20">
    <source>
        <dbReference type="Proteomes" id="UP001596266"/>
    </source>
</evidence>
<dbReference type="Gene3D" id="3.40.50.300">
    <property type="entry name" value="P-loop containing nucleotide triphosphate hydrolases"/>
    <property type="match status" value="2"/>
</dbReference>
<dbReference type="InterPro" id="IPR011604">
    <property type="entry name" value="PDDEXK-like_dom_sf"/>
</dbReference>
<accession>A0ABW1WX76</accession>
<dbReference type="InterPro" id="IPR014016">
    <property type="entry name" value="UvrD-like_ATP-bd"/>
</dbReference>
<keyword evidence="7 15" id="KW-0269">Exonuclease</keyword>
<keyword evidence="11 15" id="KW-0234">DNA repair</keyword>
<proteinExistence type="inferred from homology"/>
<comment type="miscellaneous">
    <text evidence="15">In the RecBCD complex, RecB has a slow 3'-5' helicase, an exonuclease activity and loads RecA onto ssDNA, RecD has a fast 5'-3' helicase activity, while RecC stimulates the ATPase and processivity of the RecB helicase and contributes to recognition of the Chi site.</text>
</comment>
<dbReference type="InterPro" id="IPR011335">
    <property type="entry name" value="Restrct_endonuc-II-like"/>
</dbReference>
<dbReference type="Gene3D" id="1.10.486.10">
    <property type="entry name" value="PCRA, domain 4"/>
    <property type="match status" value="1"/>
</dbReference>
<keyword evidence="10 15" id="KW-0238">DNA-binding</keyword>
<comment type="function">
    <text evidence="15">A helicase/nuclease that prepares dsDNA breaks (DSB) for recombinational DNA repair. Binds to DSBs and unwinds DNA via a highly rapid and processive ATP-dependent bidirectional helicase activity. Unwinds dsDNA until it encounters a Chi (crossover hotspot instigator) sequence from the 3' direction. Cuts ssDNA a few nucleotides 3' to the Chi site. The properties and activities of the enzyme are changed at Chi. The Chi-altered holoenzyme produces a long 3'-ssDNA overhang and facilitates RecA-binding to the ssDNA for homologous DNA recombination and repair. Holoenzyme degrades any linearized DNA that is unable to undergo homologous recombination. In the holoenzyme this subunit contributes ATPase, 3'-5' helicase, exonuclease activity and loads RecA onto ssDNA.</text>
</comment>
<keyword evidence="9 15" id="KW-0460">Magnesium</keyword>
<evidence type="ECO:0000256" key="4">
    <source>
        <dbReference type="ARBA" id="ARBA00022763"/>
    </source>
</evidence>
<comment type="similarity">
    <text evidence="15">Belongs to the helicase family. UvrD subfamily.</text>
</comment>
<evidence type="ECO:0000259" key="17">
    <source>
        <dbReference type="PROSITE" id="PS51198"/>
    </source>
</evidence>
<dbReference type="PANTHER" id="PTHR11070">
    <property type="entry name" value="UVRD / RECB / PCRA DNA HELICASE FAMILY MEMBER"/>
    <property type="match status" value="1"/>
</dbReference>
<evidence type="ECO:0000256" key="5">
    <source>
        <dbReference type="ARBA" id="ARBA00022801"/>
    </source>
</evidence>
<comment type="subunit">
    <text evidence="15">Heterotrimer of RecB, RecC and RecD. All subunits contribute to DNA-binding. Interacts with RecA.</text>
</comment>
<dbReference type="Gene3D" id="3.90.320.10">
    <property type="match status" value="1"/>
</dbReference>
<protein>
    <recommendedName>
        <fullName evidence="15">RecBCD enzyme subunit RecB</fullName>
        <ecNumber evidence="15">3.1.11.5</ecNumber>
        <ecNumber evidence="15">5.6.2.4</ecNumber>
    </recommendedName>
    <alternativeName>
        <fullName evidence="15">DNA 3'-5' helicase subunit RecB</fullName>
    </alternativeName>
    <alternativeName>
        <fullName evidence="15">Exonuclease V subunit RecB</fullName>
        <shortName evidence="15">ExoV subunit RecB</shortName>
    </alternativeName>
    <alternativeName>
        <fullName evidence="15">Helicase/nuclease RecBCD subunit RecB</fullName>
    </alternativeName>
</protein>
<keyword evidence="8 15" id="KW-0067">ATP-binding</keyword>
<dbReference type="InterPro" id="IPR000212">
    <property type="entry name" value="DNA_helicase_UvrD/REP"/>
</dbReference>
<comment type="catalytic activity">
    <reaction evidence="15">
        <text>Exonucleolytic cleavage (in the presence of ATP) in either 5'- to 3'- or 3'- to 5'-direction to yield 5'-phosphooligonucleotides.</text>
        <dbReference type="EC" id="3.1.11.5"/>
    </reaction>
</comment>
<evidence type="ECO:0000256" key="13">
    <source>
        <dbReference type="ARBA" id="ARBA00034617"/>
    </source>
</evidence>
<feature type="domain" description="UvrD-like helicase ATP-binding" evidence="17">
    <location>
        <begin position="12"/>
        <end position="347"/>
    </location>
</feature>
<keyword evidence="4 15" id="KW-0227">DNA damage</keyword>
<dbReference type="Pfam" id="PF00580">
    <property type="entry name" value="UvrD-helicase"/>
    <property type="match status" value="1"/>
</dbReference>
<keyword evidence="12 15" id="KW-0413">Isomerase</keyword>
<keyword evidence="6 15" id="KW-0347">Helicase</keyword>
<keyword evidence="1 15" id="KW-0540">Nuclease</keyword>
<dbReference type="PROSITE" id="PS51217">
    <property type="entry name" value="UVRD_HELICASE_CTER"/>
    <property type="match status" value="1"/>
</dbReference>
<evidence type="ECO:0000256" key="1">
    <source>
        <dbReference type="ARBA" id="ARBA00022722"/>
    </source>
</evidence>
<evidence type="ECO:0000256" key="6">
    <source>
        <dbReference type="ARBA" id="ARBA00022806"/>
    </source>
</evidence>
<feature type="domain" description="UvrD-like helicase C-terminal" evidence="18">
    <location>
        <begin position="379"/>
        <end position="649"/>
    </location>
</feature>
<dbReference type="EC" id="3.1.11.5" evidence="15"/>
<keyword evidence="3 15" id="KW-0547">Nucleotide-binding</keyword>
<sequence length="1134" mass="123251">MTETLPAAPVGGPQPEGFDLVGPLPTGTTVLEASAGTGKTYAITALAVRYLAEGRFRLDEVMMVTFSRAATGELRSRVHERLVHTVELLQSAAEGRVPGEIDPVDALLVTGTPTELIERRDRLRAALGDIDQATIATTHEFCQQMLTGLGMLTDHDATARFVDDVSDVATQVAQDVYLAHELTSTDTKPPHKLARWDQWRAVALAATIREPVAPLAPQPAEGLTADRVGFAAQVRGEFEARMRRAGLYTFDDMVGRLRAALLDPVTGEQAVAALAARYPLVLIDEFQDTDPTQWEIVEKAFAGRSTLVLIGDPKQAIYAFRGADVAAYLQATQQGETRTLPTNHRSDAGVVAAVLDLFAGAALGDGRIVVREVSARHEQPRIRRARSEPSATTPAEIRCIPRTGSSELTSRAAAQLVDTDLVNQVVALLTDGWEVFDAEPDQWRPLQARDIAVLVRRNRRGEQIRRALVAAGVGAVFGGADPVMRTTAARDWLELLTALCDPRTTTMKRAALTSLVGWDEMQLAAAVRDEPGLPSHQTLGNLAVEMKTLARVLADQGVAAVHELLCEQHHLYQRLLARPGGERLLTDIRHVAQLLQEAANRQQLGPAALVDWLADRIDQADAGQDADRTRRLETDRSCVQVMTVHGAKGLEFPVVLLPEAADSWQPEDKFEPVVRHEGTDRVLDVGVDAGRKERWAQHLAEERAESLRTLYVAATRAKSRLVMWWAPTKENTAGSPLHRLLNGPRRHGATPDADYPLEPTPVEGNRLDPRLTSVVTVPAAPARVLPAAPTGRTELRARTARREIDRTWRRTSYSGLTADVHGMPLLERPDGWLDDEPDATDPGDVRQGRDEAPALAVAPTVEDPLISSLAPLPGGVQFGSLVHGVLELVNPQAPDLPAEVARHVDHLVTRMPVDGLDAEALARGVLEVLDTPLGDLANGLRLADIAVADRLAELDFELPLGSNRRTATLGAIAAALCDPGLAGQDPFAERYGQHLAASPVADKVLRGFLTGSIDAVLRLPDQRHLVVDYKTNRMPTETDLTVWHYTPPAMARAMIEAHYPLQALLYCAALHRYLSWRLPGYDPARHLGGVGYLFVRGMAGPETPVVEGMPCGVFTWHPAPRLVVTVSELLGGLR</sequence>
<comment type="cofactor">
    <cofactor evidence="15">
        <name>Mg(2+)</name>
        <dbReference type="ChEBI" id="CHEBI:18420"/>
    </cofactor>
    <text evidence="15">Binds 1 Mg(2+) ion per subunit.</text>
</comment>
<dbReference type="RefSeq" id="WP_343886059.1">
    <property type="nucleotide sequence ID" value="NZ_BAAAKI010000012.1"/>
</dbReference>
<dbReference type="Proteomes" id="UP001596266">
    <property type="component" value="Unassembled WGS sequence"/>
</dbReference>
<feature type="binding site" evidence="15">
    <location>
        <position position="883"/>
    </location>
    <ligand>
        <name>Mg(2+)</name>
        <dbReference type="ChEBI" id="CHEBI:18420"/>
    </ligand>
</feature>
<dbReference type="EC" id="5.6.2.4" evidence="15"/>
<comment type="domain">
    <text evidence="15">The C-terminal domain has nuclease activity and interacts with RecD. It interacts with RecA, facilitating its loading onto ssDNA.</text>
</comment>
<comment type="caution">
    <text evidence="19">The sequence shown here is derived from an EMBL/GenBank/DDBJ whole genome shotgun (WGS) entry which is preliminary data.</text>
</comment>
<evidence type="ECO:0000256" key="14">
    <source>
        <dbReference type="ARBA" id="ARBA00048988"/>
    </source>
</evidence>
<organism evidence="19 20">
    <name type="scientific">Luteococcus sanguinis</name>
    <dbReference type="NCBI Taxonomy" id="174038"/>
    <lineage>
        <taxon>Bacteria</taxon>
        <taxon>Bacillati</taxon>
        <taxon>Actinomycetota</taxon>
        <taxon>Actinomycetes</taxon>
        <taxon>Propionibacteriales</taxon>
        <taxon>Propionibacteriaceae</taxon>
        <taxon>Luteococcus</taxon>
    </lineage>
</organism>
<feature type="region of interest" description="DNA-binding and helicase activity, interacts with RecC" evidence="15">
    <location>
        <begin position="1"/>
        <end position="768"/>
    </location>
</feature>
<evidence type="ECO:0000256" key="10">
    <source>
        <dbReference type="ARBA" id="ARBA00023125"/>
    </source>
</evidence>
<dbReference type="SUPFAM" id="SSF52540">
    <property type="entry name" value="P-loop containing nucleoside triphosphate hydrolases"/>
    <property type="match status" value="1"/>
</dbReference>
<reference evidence="20" key="1">
    <citation type="journal article" date="2019" name="Int. J. Syst. Evol. Microbiol.">
        <title>The Global Catalogue of Microorganisms (GCM) 10K type strain sequencing project: providing services to taxonomists for standard genome sequencing and annotation.</title>
        <authorList>
            <consortium name="The Broad Institute Genomics Platform"/>
            <consortium name="The Broad Institute Genome Sequencing Center for Infectious Disease"/>
            <person name="Wu L."/>
            <person name="Ma J."/>
        </authorList>
    </citation>
    <scope>NUCLEOTIDE SEQUENCE [LARGE SCALE GENOMIC DNA]</scope>
    <source>
        <strain evidence="20">CGMCC 1.15277</strain>
    </source>
</reference>
<name>A0ABW1WX76_9ACTN</name>
<evidence type="ECO:0000256" key="2">
    <source>
        <dbReference type="ARBA" id="ARBA00022723"/>
    </source>
</evidence>
<evidence type="ECO:0000256" key="3">
    <source>
        <dbReference type="ARBA" id="ARBA00022741"/>
    </source>
</evidence>
<feature type="active site" description="For nuclease activity" evidence="15">
    <location>
        <position position="1028"/>
    </location>
</feature>
<feature type="binding site" evidence="16">
    <location>
        <begin position="33"/>
        <end position="40"/>
    </location>
    <ligand>
        <name>ATP</name>
        <dbReference type="ChEBI" id="CHEBI:30616"/>
    </ligand>
</feature>
<evidence type="ECO:0000256" key="7">
    <source>
        <dbReference type="ARBA" id="ARBA00022839"/>
    </source>
</evidence>
<dbReference type="PROSITE" id="PS51198">
    <property type="entry name" value="UVRD_HELICASE_ATP_BIND"/>
    <property type="match status" value="1"/>
</dbReference>
<dbReference type="InterPro" id="IPR014017">
    <property type="entry name" value="DNA_helicase_UvrD-like_C"/>
</dbReference>
<evidence type="ECO:0000256" key="15">
    <source>
        <dbReference type="HAMAP-Rule" id="MF_01485"/>
    </source>
</evidence>
<evidence type="ECO:0000256" key="12">
    <source>
        <dbReference type="ARBA" id="ARBA00023235"/>
    </source>
</evidence>
<evidence type="ECO:0000313" key="19">
    <source>
        <dbReference type="EMBL" id="MFC6395873.1"/>
    </source>
</evidence>
<dbReference type="Pfam" id="PF13361">
    <property type="entry name" value="UvrD_C"/>
    <property type="match status" value="1"/>
</dbReference>
<dbReference type="PANTHER" id="PTHR11070:SF23">
    <property type="entry name" value="RECBCD ENZYME SUBUNIT RECB"/>
    <property type="match status" value="1"/>
</dbReference>
<dbReference type="EMBL" id="JBHSUA010000008">
    <property type="protein sequence ID" value="MFC6395873.1"/>
    <property type="molecule type" value="Genomic_DNA"/>
</dbReference>
<evidence type="ECO:0000256" key="11">
    <source>
        <dbReference type="ARBA" id="ARBA00023204"/>
    </source>
</evidence>
<feature type="binding site" evidence="15">
    <location>
        <position position="1014"/>
    </location>
    <ligand>
        <name>Mg(2+)</name>
        <dbReference type="ChEBI" id="CHEBI:18420"/>
    </ligand>
</feature>
<comment type="domain">
    <text evidence="15">The N-terminal DNA-binding domain is a ssDNA-dependent ATPase and has ATP-dependent 3'-5' helicase function. This domain interacts with RecC.</text>
</comment>
<keyword evidence="2 15" id="KW-0479">Metal-binding</keyword>
<comment type="catalytic activity">
    <reaction evidence="13 15">
        <text>Couples ATP hydrolysis with the unwinding of duplex DNA by translocating in the 3'-5' direction.</text>
        <dbReference type="EC" id="5.6.2.4"/>
    </reaction>
</comment>
<dbReference type="InterPro" id="IPR038726">
    <property type="entry name" value="PDDEXK_AddAB-type"/>
</dbReference>
<dbReference type="HAMAP" id="MF_01485">
    <property type="entry name" value="RecB"/>
    <property type="match status" value="1"/>
</dbReference>
<dbReference type="InterPro" id="IPR004586">
    <property type="entry name" value="RecB"/>
</dbReference>
<dbReference type="SUPFAM" id="SSF52980">
    <property type="entry name" value="Restriction endonuclease-like"/>
    <property type="match status" value="1"/>
</dbReference>
<evidence type="ECO:0000259" key="18">
    <source>
        <dbReference type="PROSITE" id="PS51217"/>
    </source>
</evidence>
<keyword evidence="5 15" id="KW-0378">Hydrolase</keyword>
<evidence type="ECO:0000256" key="16">
    <source>
        <dbReference type="PROSITE-ProRule" id="PRU00560"/>
    </source>
</evidence>
<dbReference type="InterPro" id="IPR027417">
    <property type="entry name" value="P-loop_NTPase"/>
</dbReference>
<dbReference type="CDD" id="cd22352">
    <property type="entry name" value="RecB_C-like"/>
    <property type="match status" value="1"/>
</dbReference>
<evidence type="ECO:0000256" key="8">
    <source>
        <dbReference type="ARBA" id="ARBA00022840"/>
    </source>
</evidence>
<evidence type="ECO:0000256" key="9">
    <source>
        <dbReference type="ARBA" id="ARBA00022842"/>
    </source>
</evidence>
<comment type="catalytic activity">
    <reaction evidence="14 15">
        <text>ATP + H2O = ADP + phosphate + H(+)</text>
        <dbReference type="Rhea" id="RHEA:13065"/>
        <dbReference type="ChEBI" id="CHEBI:15377"/>
        <dbReference type="ChEBI" id="CHEBI:15378"/>
        <dbReference type="ChEBI" id="CHEBI:30616"/>
        <dbReference type="ChEBI" id="CHEBI:43474"/>
        <dbReference type="ChEBI" id="CHEBI:456216"/>
        <dbReference type="EC" id="5.6.2.4"/>
    </reaction>
</comment>